<dbReference type="AlphaFoldDB" id="A0AAV2EAF0"/>
<organism evidence="1 2">
    <name type="scientific">Linum trigynum</name>
    <dbReference type="NCBI Taxonomy" id="586398"/>
    <lineage>
        <taxon>Eukaryota</taxon>
        <taxon>Viridiplantae</taxon>
        <taxon>Streptophyta</taxon>
        <taxon>Embryophyta</taxon>
        <taxon>Tracheophyta</taxon>
        <taxon>Spermatophyta</taxon>
        <taxon>Magnoliopsida</taxon>
        <taxon>eudicotyledons</taxon>
        <taxon>Gunneridae</taxon>
        <taxon>Pentapetalae</taxon>
        <taxon>rosids</taxon>
        <taxon>fabids</taxon>
        <taxon>Malpighiales</taxon>
        <taxon>Linaceae</taxon>
        <taxon>Linum</taxon>
    </lineage>
</organism>
<name>A0AAV2EAF0_9ROSI</name>
<dbReference type="Proteomes" id="UP001497516">
    <property type="component" value="Chromosome 4"/>
</dbReference>
<evidence type="ECO:0000313" key="2">
    <source>
        <dbReference type="Proteomes" id="UP001497516"/>
    </source>
</evidence>
<gene>
    <name evidence="1" type="ORF">LTRI10_LOCUS24101</name>
</gene>
<accession>A0AAV2EAF0</accession>
<dbReference type="EMBL" id="OZ034817">
    <property type="protein sequence ID" value="CAL1382794.1"/>
    <property type="molecule type" value="Genomic_DNA"/>
</dbReference>
<proteinExistence type="predicted"/>
<evidence type="ECO:0000313" key="1">
    <source>
        <dbReference type="EMBL" id="CAL1382794.1"/>
    </source>
</evidence>
<sequence>MTYVTEVSHYFEGLISITTFVGKICFRVGVAIRFGPVKLAQIDPVQSGLFENIRTEDWIGYSPVLIRSGFDPVQSQFGLDFTLRLWDLSGLKP</sequence>
<protein>
    <submittedName>
        <fullName evidence="1">Uncharacterized protein</fullName>
    </submittedName>
</protein>
<keyword evidence="2" id="KW-1185">Reference proteome</keyword>
<reference evidence="1 2" key="1">
    <citation type="submission" date="2024-04" db="EMBL/GenBank/DDBJ databases">
        <authorList>
            <person name="Fracassetti M."/>
        </authorList>
    </citation>
    <scope>NUCLEOTIDE SEQUENCE [LARGE SCALE GENOMIC DNA]</scope>
</reference>